<proteinExistence type="predicted"/>
<dbReference type="EMBL" id="CAMXCT010001269">
    <property type="protein sequence ID" value="CAI3988482.1"/>
    <property type="molecule type" value="Genomic_DNA"/>
</dbReference>
<name>A0A9P1CC66_9DINO</name>
<gene>
    <name evidence="1" type="ORF">C1SCF055_LOCUS15646</name>
</gene>
<dbReference type="AlphaFoldDB" id="A0A9P1CC66"/>
<accession>A0A9P1CC66</accession>
<dbReference type="EMBL" id="CAMXCT030001269">
    <property type="protein sequence ID" value="CAL4775794.1"/>
    <property type="molecule type" value="Genomic_DNA"/>
</dbReference>
<comment type="caution">
    <text evidence="1">The sequence shown here is derived from an EMBL/GenBank/DDBJ whole genome shotgun (WGS) entry which is preliminary data.</text>
</comment>
<keyword evidence="3" id="KW-1185">Reference proteome</keyword>
<dbReference type="Proteomes" id="UP001152797">
    <property type="component" value="Unassembled WGS sequence"/>
</dbReference>
<protein>
    <submittedName>
        <fullName evidence="1">Uncharacterized protein</fullName>
    </submittedName>
</protein>
<reference evidence="2" key="2">
    <citation type="submission" date="2024-04" db="EMBL/GenBank/DDBJ databases">
        <authorList>
            <person name="Chen Y."/>
            <person name="Shah S."/>
            <person name="Dougan E. K."/>
            <person name="Thang M."/>
            <person name="Chan C."/>
        </authorList>
    </citation>
    <scope>NUCLEOTIDE SEQUENCE [LARGE SCALE GENOMIC DNA]</scope>
</reference>
<evidence type="ECO:0000313" key="2">
    <source>
        <dbReference type="EMBL" id="CAL1141857.1"/>
    </source>
</evidence>
<sequence>MADLKAQATFGDTTEPSRKIPFVEKQRRLTEQEGRITGFSHRNEQQPSHALIDACFTIVETGALIYLPPSKCGSRDAEIHTDSKNKQKQILTLEQGGRWHGTEAHVCLPKEGLAFGLVNLVSWDVHTAWTNKLYRALMSEPPPGFGHVSLTQILRADQELFTVLAAEFQQPLKASAVGAKPPLDDEIKKFMMDPRSNVFLAPLPKSEHKSSIDPAIKNKFEKKPLQPKLDGNKASPQIPAELQGLHLKTKDNKPLCWHKNLQKGHLFSQEAEETDMSDPVGHPTEDNGRATIHNSALVLEIFAGSCRLSRTCRDIGFRATAVEKDKQRAENFSIFACDVTKQEDAKQLMDYTEAERYRVCLWDCLQQNALQAGDISKSSLVGDKHHVGLVALFELKKKVFDHFFDILLPKGGMPEPDRQLLKEKTSKHDVYRANSGDGDCSWMARLNKSTIETFHLLEARRLFYFFNWVVFCR</sequence>
<evidence type="ECO:0000313" key="1">
    <source>
        <dbReference type="EMBL" id="CAI3988482.1"/>
    </source>
</evidence>
<dbReference type="EMBL" id="CAMXCT020001269">
    <property type="protein sequence ID" value="CAL1141857.1"/>
    <property type="molecule type" value="Genomic_DNA"/>
</dbReference>
<organism evidence="1">
    <name type="scientific">Cladocopium goreaui</name>
    <dbReference type="NCBI Taxonomy" id="2562237"/>
    <lineage>
        <taxon>Eukaryota</taxon>
        <taxon>Sar</taxon>
        <taxon>Alveolata</taxon>
        <taxon>Dinophyceae</taxon>
        <taxon>Suessiales</taxon>
        <taxon>Symbiodiniaceae</taxon>
        <taxon>Cladocopium</taxon>
    </lineage>
</organism>
<reference evidence="1" key="1">
    <citation type="submission" date="2022-10" db="EMBL/GenBank/DDBJ databases">
        <authorList>
            <person name="Chen Y."/>
            <person name="Dougan E. K."/>
            <person name="Chan C."/>
            <person name="Rhodes N."/>
            <person name="Thang M."/>
        </authorList>
    </citation>
    <scope>NUCLEOTIDE SEQUENCE</scope>
</reference>
<evidence type="ECO:0000313" key="3">
    <source>
        <dbReference type="Proteomes" id="UP001152797"/>
    </source>
</evidence>